<name>A0A2H0UUH5_9BACT</name>
<evidence type="ECO:0000313" key="7">
    <source>
        <dbReference type="Proteomes" id="UP000230132"/>
    </source>
</evidence>
<evidence type="ECO:0000256" key="3">
    <source>
        <dbReference type="ARBA" id="ARBA00022741"/>
    </source>
</evidence>
<evidence type="ECO:0000256" key="1">
    <source>
        <dbReference type="ARBA" id="ARBA00005417"/>
    </source>
</evidence>
<dbReference type="InterPro" id="IPR017871">
    <property type="entry name" value="ABC_transporter-like_CS"/>
</dbReference>
<dbReference type="GO" id="GO:0005886">
    <property type="term" value="C:plasma membrane"/>
    <property type="evidence" value="ECO:0007669"/>
    <property type="project" value="UniProtKB-ARBA"/>
</dbReference>
<dbReference type="GO" id="GO:0051301">
    <property type="term" value="P:cell division"/>
    <property type="evidence" value="ECO:0007669"/>
    <property type="project" value="UniProtKB-KW"/>
</dbReference>
<dbReference type="Gene3D" id="3.40.50.300">
    <property type="entry name" value="P-loop containing nucleotide triphosphate hydrolases"/>
    <property type="match status" value="1"/>
</dbReference>
<comment type="caution">
    <text evidence="6">The sequence shown here is derived from an EMBL/GenBank/DDBJ whole genome shotgun (WGS) entry which is preliminary data.</text>
</comment>
<evidence type="ECO:0000259" key="5">
    <source>
        <dbReference type="PROSITE" id="PS50893"/>
    </source>
</evidence>
<dbReference type="InterPro" id="IPR015854">
    <property type="entry name" value="ABC_transpr_LolD-like"/>
</dbReference>
<keyword evidence="3" id="KW-0547">Nucleotide-binding</keyword>
<keyword evidence="6" id="KW-0131">Cell cycle</keyword>
<dbReference type="PROSITE" id="PS00211">
    <property type="entry name" value="ABC_TRANSPORTER_1"/>
    <property type="match status" value="1"/>
</dbReference>
<gene>
    <name evidence="6" type="ORF">COU05_01805</name>
</gene>
<feature type="domain" description="ABC transporter" evidence="5">
    <location>
        <begin position="2"/>
        <end position="228"/>
    </location>
</feature>
<dbReference type="InterPro" id="IPR017911">
    <property type="entry name" value="MacB-like_ATP-bd"/>
</dbReference>
<dbReference type="GO" id="GO:0022857">
    <property type="term" value="F:transmembrane transporter activity"/>
    <property type="evidence" value="ECO:0007669"/>
    <property type="project" value="TreeGrafter"/>
</dbReference>
<keyword evidence="4 6" id="KW-0067">ATP-binding</keyword>
<dbReference type="GO" id="GO:0005524">
    <property type="term" value="F:ATP binding"/>
    <property type="evidence" value="ECO:0007669"/>
    <property type="project" value="UniProtKB-KW"/>
</dbReference>
<dbReference type="PROSITE" id="PS50893">
    <property type="entry name" value="ABC_TRANSPORTER_2"/>
    <property type="match status" value="1"/>
</dbReference>
<dbReference type="AlphaFoldDB" id="A0A2H0UUH5"/>
<dbReference type="CDD" id="cd03255">
    <property type="entry name" value="ABC_MJ0796_LolCDE_FtsE"/>
    <property type="match status" value="1"/>
</dbReference>
<dbReference type="GO" id="GO:0016887">
    <property type="term" value="F:ATP hydrolysis activity"/>
    <property type="evidence" value="ECO:0007669"/>
    <property type="project" value="InterPro"/>
</dbReference>
<sequence>MLSFKNITKVFQCKGREVRALNEVSFEVKEGEFVSFVGKSGAGKTTLAKILIAEYRPTSGRVVFQGEDIHSLHPADLQKLRRKIGVVYQDYKLLCDKTVQENLEYILQILGASDESIETDVLKVLGIVGLEEKLDMFPLELSGGEQQRLAIARALIHRPELIIADEPTGNLDPYNTYEVVNLLTKIHQMGTTVLLFTHNKEIINSLKKRVLTLEEGKIIRDDPKGKFLL</sequence>
<dbReference type="SUPFAM" id="SSF52540">
    <property type="entry name" value="P-loop containing nucleoside triphosphate hydrolases"/>
    <property type="match status" value="1"/>
</dbReference>
<dbReference type="EMBL" id="PFAX01000020">
    <property type="protein sequence ID" value="PIR90473.1"/>
    <property type="molecule type" value="Genomic_DNA"/>
</dbReference>
<dbReference type="InterPro" id="IPR003439">
    <property type="entry name" value="ABC_transporter-like_ATP-bd"/>
</dbReference>
<evidence type="ECO:0000256" key="4">
    <source>
        <dbReference type="ARBA" id="ARBA00022840"/>
    </source>
</evidence>
<protein>
    <submittedName>
        <fullName evidence="6">Cell division ATP-binding protein FtsE</fullName>
    </submittedName>
</protein>
<keyword evidence="6" id="KW-0132">Cell division</keyword>
<keyword evidence="2" id="KW-0813">Transport</keyword>
<evidence type="ECO:0000256" key="2">
    <source>
        <dbReference type="ARBA" id="ARBA00022448"/>
    </source>
</evidence>
<dbReference type="FunFam" id="3.40.50.300:FF:000056">
    <property type="entry name" value="Cell division ATP-binding protein FtsE"/>
    <property type="match status" value="1"/>
</dbReference>
<dbReference type="SMART" id="SM00382">
    <property type="entry name" value="AAA"/>
    <property type="match status" value="1"/>
</dbReference>
<dbReference type="PANTHER" id="PTHR24220:SF470">
    <property type="entry name" value="CELL DIVISION ATP-BINDING PROTEIN FTSE"/>
    <property type="match status" value="1"/>
</dbReference>
<accession>A0A2H0UUH5</accession>
<proteinExistence type="inferred from homology"/>
<dbReference type="InterPro" id="IPR003593">
    <property type="entry name" value="AAA+_ATPase"/>
</dbReference>
<reference evidence="7" key="1">
    <citation type="submission" date="2017-09" db="EMBL/GenBank/DDBJ databases">
        <title>Depth-based differentiation of microbial function through sediment-hosted aquifers and enrichment of novel symbionts in the deep terrestrial subsurface.</title>
        <authorList>
            <person name="Probst A.J."/>
            <person name="Ladd B."/>
            <person name="Jarett J.K."/>
            <person name="Geller-Mcgrath D.E."/>
            <person name="Sieber C.M.K."/>
            <person name="Emerson J.B."/>
            <person name="Anantharaman K."/>
            <person name="Thomas B.C."/>
            <person name="Malmstrom R."/>
            <person name="Stieglmeier M."/>
            <person name="Klingl A."/>
            <person name="Woyke T."/>
            <person name="Ryan C.M."/>
            <person name="Banfield J.F."/>
        </authorList>
    </citation>
    <scope>NUCLEOTIDE SEQUENCE [LARGE SCALE GENOMIC DNA]</scope>
</reference>
<dbReference type="Proteomes" id="UP000230132">
    <property type="component" value="Unassembled WGS sequence"/>
</dbReference>
<comment type="similarity">
    <text evidence="1">Belongs to the ABC transporter superfamily.</text>
</comment>
<dbReference type="Pfam" id="PF00005">
    <property type="entry name" value="ABC_tran"/>
    <property type="match status" value="1"/>
</dbReference>
<dbReference type="InterPro" id="IPR027417">
    <property type="entry name" value="P-loop_NTPase"/>
</dbReference>
<evidence type="ECO:0000313" key="6">
    <source>
        <dbReference type="EMBL" id="PIR90473.1"/>
    </source>
</evidence>
<dbReference type="PANTHER" id="PTHR24220">
    <property type="entry name" value="IMPORT ATP-BINDING PROTEIN"/>
    <property type="match status" value="1"/>
</dbReference>
<organism evidence="6 7">
    <name type="scientific">bacterium (Candidatus Gribaldobacteria) CG10_big_fil_rev_8_21_14_0_10_37_21</name>
    <dbReference type="NCBI Taxonomy" id="2014275"/>
    <lineage>
        <taxon>Bacteria</taxon>
        <taxon>Candidatus Gribaldobacteria</taxon>
    </lineage>
</organism>